<evidence type="ECO:0000313" key="8">
    <source>
        <dbReference type="EMBL" id="CAE0715424.1"/>
    </source>
</evidence>
<evidence type="ECO:0000256" key="2">
    <source>
        <dbReference type="ARBA" id="ARBA00012925"/>
    </source>
</evidence>
<keyword evidence="3" id="KW-0479">Metal-binding</keyword>
<evidence type="ECO:0000256" key="6">
    <source>
        <dbReference type="ARBA" id="ARBA00048348"/>
    </source>
</evidence>
<evidence type="ECO:0000256" key="5">
    <source>
        <dbReference type="ARBA" id="ARBA00023239"/>
    </source>
</evidence>
<dbReference type="GO" id="GO:0008270">
    <property type="term" value="F:zinc ion binding"/>
    <property type="evidence" value="ECO:0007669"/>
    <property type="project" value="InterPro"/>
</dbReference>
<name>A0A7S4AH02_9STRA</name>
<evidence type="ECO:0000256" key="4">
    <source>
        <dbReference type="ARBA" id="ARBA00022833"/>
    </source>
</evidence>
<accession>A0A7S4AH02</accession>
<proteinExistence type="inferred from homology"/>
<evidence type="ECO:0000256" key="3">
    <source>
        <dbReference type="ARBA" id="ARBA00022723"/>
    </source>
</evidence>
<dbReference type="PANTHER" id="PTHR18952">
    <property type="entry name" value="CARBONIC ANHYDRASE"/>
    <property type="match status" value="1"/>
</dbReference>
<protein>
    <recommendedName>
        <fullName evidence="2">carbonic anhydrase</fullName>
        <ecNumber evidence="2">4.2.1.1</ecNumber>
    </recommendedName>
</protein>
<evidence type="ECO:0000259" key="7">
    <source>
        <dbReference type="PROSITE" id="PS51144"/>
    </source>
</evidence>
<dbReference type="EMBL" id="HBIX01010817">
    <property type="protein sequence ID" value="CAE0715424.1"/>
    <property type="molecule type" value="Transcribed_RNA"/>
</dbReference>
<comment type="catalytic activity">
    <reaction evidence="6">
        <text>hydrogencarbonate + H(+) = CO2 + H2O</text>
        <dbReference type="Rhea" id="RHEA:10748"/>
        <dbReference type="ChEBI" id="CHEBI:15377"/>
        <dbReference type="ChEBI" id="CHEBI:15378"/>
        <dbReference type="ChEBI" id="CHEBI:16526"/>
        <dbReference type="ChEBI" id="CHEBI:17544"/>
        <dbReference type="EC" id="4.2.1.1"/>
    </reaction>
</comment>
<organism evidence="8">
    <name type="scientific">Pseudo-nitzschia australis</name>
    <dbReference type="NCBI Taxonomy" id="44445"/>
    <lineage>
        <taxon>Eukaryota</taxon>
        <taxon>Sar</taxon>
        <taxon>Stramenopiles</taxon>
        <taxon>Ochrophyta</taxon>
        <taxon>Bacillariophyta</taxon>
        <taxon>Bacillariophyceae</taxon>
        <taxon>Bacillariophycidae</taxon>
        <taxon>Bacillariales</taxon>
        <taxon>Bacillariaceae</taxon>
        <taxon>Pseudo-nitzschia</taxon>
    </lineage>
</organism>
<dbReference type="SUPFAM" id="SSF51069">
    <property type="entry name" value="Carbonic anhydrase"/>
    <property type="match status" value="1"/>
</dbReference>
<keyword evidence="4" id="KW-0862">Zinc</keyword>
<dbReference type="InterPro" id="IPR001148">
    <property type="entry name" value="CA_dom"/>
</dbReference>
<sequence>MFVARNNSLSPLSASTLVVQTFLLFFVFHSHHSNLGGVSAKQNSTHFLDRFNYDKTTSRNDGFIDYGPKDWGEIECDERTTESLDKCEGYPNKWHEGINWTVQDNFCRWCPVGSDKCGRHHQSPINLLREVGLDLNTSDVAKECIDLHWMKYEDSFCSMEQLVDKDQFTIERFGLRIGQPITVYENIVNDTDGVSDGIKLECRIKGYGSRFGRIDFSKGFSDWWYLSHTDIHVPSEHTQEGKRYDAEIQMYHFYSIDYDNEMAAVSIFMNAYDDAPPYRYLDKVICQWREKEHKVRTQCGLEPIQSSYPGCFPLMKMNRNHGQGGNRNLRTEKGATNISKNNSTINSAAKHRVRTVADVIYHNQLYADDPYDDQRLKIEMDDPNFAPDEEKDWDSWILEQSQIMDDEEALYRRLLEEEYDGIHTDDLHRRLIEGDETSWFNYWPMLGVRTEYYYRYQGTATIPPCYGNDTRGTRRGTNHWRVMKDPIRIQKKQLLELERLIRDRIAPPDDPVMPCQPDTAAKVSPDGKVDVARPLQSYYEESHDITFCECKDWPSKWPEDQAWCAATDDVEERLYVNPYNFQQEGF</sequence>
<dbReference type="InterPro" id="IPR036398">
    <property type="entry name" value="CA_dom_sf"/>
</dbReference>
<dbReference type="InterPro" id="IPR023561">
    <property type="entry name" value="Carbonic_anhydrase_a-class"/>
</dbReference>
<dbReference type="PROSITE" id="PS51144">
    <property type="entry name" value="ALPHA_CA_2"/>
    <property type="match status" value="1"/>
</dbReference>
<dbReference type="PANTHER" id="PTHR18952:SF265">
    <property type="entry name" value="CARBONIC ANHYDRASE"/>
    <property type="match status" value="1"/>
</dbReference>
<keyword evidence="5" id="KW-0456">Lyase</keyword>
<dbReference type="Gene3D" id="3.10.200.10">
    <property type="entry name" value="Alpha carbonic anhydrase"/>
    <property type="match status" value="2"/>
</dbReference>
<feature type="domain" description="Alpha-carbonic anhydrase" evidence="7">
    <location>
        <begin position="98"/>
        <end position="527"/>
    </location>
</feature>
<reference evidence="8" key="1">
    <citation type="submission" date="2021-01" db="EMBL/GenBank/DDBJ databases">
        <authorList>
            <person name="Corre E."/>
            <person name="Pelletier E."/>
            <person name="Niang G."/>
            <person name="Scheremetjew M."/>
            <person name="Finn R."/>
            <person name="Kale V."/>
            <person name="Holt S."/>
            <person name="Cochrane G."/>
            <person name="Meng A."/>
            <person name="Brown T."/>
            <person name="Cohen L."/>
        </authorList>
    </citation>
    <scope>NUCLEOTIDE SEQUENCE</scope>
    <source>
        <strain evidence="8">10249 10 AB</strain>
    </source>
</reference>
<dbReference type="GO" id="GO:0004089">
    <property type="term" value="F:carbonate dehydratase activity"/>
    <property type="evidence" value="ECO:0007669"/>
    <property type="project" value="UniProtKB-EC"/>
</dbReference>
<evidence type="ECO:0000256" key="1">
    <source>
        <dbReference type="ARBA" id="ARBA00010718"/>
    </source>
</evidence>
<comment type="similarity">
    <text evidence="1">Belongs to the alpha-carbonic anhydrase family.</text>
</comment>
<dbReference type="EC" id="4.2.1.1" evidence="2"/>
<dbReference type="AlphaFoldDB" id="A0A7S4AH02"/>
<gene>
    <name evidence="8" type="ORF">PAUS00366_LOCUS8176</name>
</gene>